<proteinExistence type="predicted"/>
<keyword evidence="3" id="KW-1185">Reference proteome</keyword>
<evidence type="ECO:0000256" key="1">
    <source>
        <dbReference type="SAM" id="SignalP"/>
    </source>
</evidence>
<feature type="chain" id="PRO_5046198835" description="Hemin receptor" evidence="1">
    <location>
        <begin position="22"/>
        <end position="537"/>
    </location>
</feature>
<evidence type="ECO:0000313" key="2">
    <source>
        <dbReference type="EMBL" id="MCZ8372672.1"/>
    </source>
</evidence>
<protein>
    <recommendedName>
        <fullName evidence="4">Hemin receptor</fullName>
    </recommendedName>
</protein>
<organism evidence="2 3">
    <name type="scientific">Phocaeicola acetigenes</name>
    <dbReference type="NCBI Taxonomy" id="3016083"/>
    <lineage>
        <taxon>Bacteria</taxon>
        <taxon>Pseudomonadati</taxon>
        <taxon>Bacteroidota</taxon>
        <taxon>Bacteroidia</taxon>
        <taxon>Bacteroidales</taxon>
        <taxon>Bacteroidaceae</taxon>
        <taxon>Phocaeicola</taxon>
    </lineage>
</organism>
<dbReference type="Proteomes" id="UP001141933">
    <property type="component" value="Unassembled WGS sequence"/>
</dbReference>
<name>A0ABT4PHZ3_9BACT</name>
<accession>A0ABT4PHZ3</accession>
<dbReference type="RefSeq" id="WP_269877853.1">
    <property type="nucleotide sequence ID" value="NZ_JAPZVM010000005.1"/>
</dbReference>
<comment type="caution">
    <text evidence="2">The sequence shown here is derived from an EMBL/GenBank/DDBJ whole genome shotgun (WGS) entry which is preliminary data.</text>
</comment>
<keyword evidence="1" id="KW-0732">Signal</keyword>
<dbReference type="Gene3D" id="2.40.160.60">
    <property type="entry name" value="Outer membrane protein transport protein (OMPP1/FadL/TodX)"/>
    <property type="match status" value="1"/>
</dbReference>
<sequence length="537" mass="59753">MKNIKTIATASLLLSFIGATAQTPYDAARFSGNELNGTARFVGIGGAMSALGADISVIGSNPAGIGLFRGHDFTASFGFNATKTASDFGGNTMNEKRNRASFDQIGFVYTSKIGNRTKLRYVNFGFNYHKSKNFNRQFASGGMLGGISQTGQMANMINAWIDGPSTLDKQIGDIYNYGMQGYDLPNPYHPTQSPYPYLGVMGVRSELVYVGTDEQGDYLAYMNGIANGYRSVEEGGISDYDFNVSFNVEDRMYFGATIGVHDVSYRRTSYYTEDVTDKNASGYYEINNTFSTDGTGFDFKFGAIFRPFEESPFRFGIAVHTPIWYALTDIYSSMMYTRLDGESSTGKPIHVDFKESPQYYTDGDVLRDYQMVTPWRFNVSMGTVVAGNIALGAEYEFMNYASAKLKYSDGYDMEEQNSYAKDDLKGVHTVRVGAEARILPSLSVRAGYNFSSSVFKESAYKALGASDMRTDTEYFNDFGRNTVTVGLGYRGNRFYADLAYKYDMYKSDFYAFSDTSLTATKVDNKRHQLLMTLGVHF</sequence>
<reference evidence="2" key="1">
    <citation type="submission" date="2022-12" db="EMBL/GenBank/DDBJ databases">
        <title>Phocaeicola acetigenes sp. nov., isolated feces from a healthy human.</title>
        <authorList>
            <person name="Do H."/>
            <person name="Ha Y.B."/>
            <person name="Kim J.-S."/>
            <person name="Suh M.K."/>
            <person name="Kim H.S."/>
            <person name="Lee J.-S."/>
        </authorList>
    </citation>
    <scope>NUCLEOTIDE SEQUENCE</scope>
    <source>
        <strain evidence="2">KGMB11183</strain>
    </source>
</reference>
<evidence type="ECO:0008006" key="4">
    <source>
        <dbReference type="Google" id="ProtNLM"/>
    </source>
</evidence>
<feature type="signal peptide" evidence="1">
    <location>
        <begin position="1"/>
        <end position="21"/>
    </location>
</feature>
<dbReference type="SUPFAM" id="SSF56935">
    <property type="entry name" value="Porins"/>
    <property type="match status" value="1"/>
</dbReference>
<gene>
    <name evidence="2" type="ORF">O6P32_08130</name>
</gene>
<dbReference type="EMBL" id="JAPZVM010000005">
    <property type="protein sequence ID" value="MCZ8372672.1"/>
    <property type="molecule type" value="Genomic_DNA"/>
</dbReference>
<evidence type="ECO:0000313" key="3">
    <source>
        <dbReference type="Proteomes" id="UP001141933"/>
    </source>
</evidence>